<dbReference type="AlphaFoldDB" id="A0A4R8M772"/>
<evidence type="ECO:0000313" key="4">
    <source>
        <dbReference type="Proteomes" id="UP000295066"/>
    </source>
</evidence>
<dbReference type="PANTHER" id="PTHR35601:SF1">
    <property type="entry name" value="TOXIN RELE"/>
    <property type="match status" value="1"/>
</dbReference>
<dbReference type="PANTHER" id="PTHR35601">
    <property type="entry name" value="TOXIN RELE"/>
    <property type="match status" value="1"/>
</dbReference>
<dbReference type="OrthoDB" id="9805098at2"/>
<dbReference type="SUPFAM" id="SSF143011">
    <property type="entry name" value="RelE-like"/>
    <property type="match status" value="1"/>
</dbReference>
<dbReference type="GO" id="GO:0004519">
    <property type="term" value="F:endonuclease activity"/>
    <property type="evidence" value="ECO:0007669"/>
    <property type="project" value="UniProtKB-KW"/>
</dbReference>
<evidence type="ECO:0000256" key="1">
    <source>
        <dbReference type="ARBA" id="ARBA00006226"/>
    </source>
</evidence>
<sequence length="90" mass="10773">MTGYRVEIDRALSRRIKKLDRHVRELLDSYITTHLEGTTEPRRFGRPPAGNVHGLWRYRIGDWRLIVQIIDDRVLILAIEFDRRDAVYKQ</sequence>
<keyword evidence="2" id="KW-1277">Toxin-antitoxin system</keyword>
<keyword evidence="3" id="KW-0378">Hydrolase</keyword>
<comment type="caution">
    <text evidence="3">The sequence shown here is derived from an EMBL/GenBank/DDBJ whole genome shotgun (WGS) entry which is preliminary data.</text>
</comment>
<gene>
    <name evidence="3" type="ORF">C8D99_106124</name>
</gene>
<dbReference type="Pfam" id="PF05016">
    <property type="entry name" value="ParE_toxin"/>
    <property type="match status" value="1"/>
</dbReference>
<dbReference type="RefSeq" id="WP_133957318.1">
    <property type="nucleotide sequence ID" value="NZ_SORI01000006.1"/>
</dbReference>
<name>A0A4R8M772_9BACT</name>
<evidence type="ECO:0000313" key="3">
    <source>
        <dbReference type="EMBL" id="TDY61269.1"/>
    </source>
</evidence>
<keyword evidence="3" id="KW-0255">Endonuclease</keyword>
<evidence type="ECO:0000256" key="2">
    <source>
        <dbReference type="ARBA" id="ARBA00022649"/>
    </source>
</evidence>
<dbReference type="InterPro" id="IPR035093">
    <property type="entry name" value="RelE/ParE_toxin_dom_sf"/>
</dbReference>
<protein>
    <submittedName>
        <fullName evidence="3">mRNA-degrading endonuclease RelE of RelBE toxin-antitoxin system</fullName>
    </submittedName>
</protein>
<keyword evidence="3" id="KW-0540">Nuclease</keyword>
<accession>A0A4R8M772</accession>
<dbReference type="InterPro" id="IPR007712">
    <property type="entry name" value="RelE/ParE_toxin"/>
</dbReference>
<dbReference type="Gene3D" id="3.30.2310.20">
    <property type="entry name" value="RelE-like"/>
    <property type="match status" value="1"/>
</dbReference>
<comment type="similarity">
    <text evidence="1">Belongs to the RelE toxin family.</text>
</comment>
<keyword evidence="4" id="KW-1185">Reference proteome</keyword>
<reference evidence="3 4" key="1">
    <citation type="submission" date="2019-03" db="EMBL/GenBank/DDBJ databases">
        <title>Genomic Encyclopedia of Type Strains, Phase IV (KMG-IV): sequencing the most valuable type-strain genomes for metagenomic binning, comparative biology and taxonomic classification.</title>
        <authorList>
            <person name="Goeker M."/>
        </authorList>
    </citation>
    <scope>NUCLEOTIDE SEQUENCE [LARGE SCALE GENOMIC DNA]</scope>
    <source>
        <strain evidence="3 4">DSM 25964</strain>
    </source>
</reference>
<proteinExistence type="inferred from homology"/>
<organism evidence="3 4">
    <name type="scientific">Aminivibrio pyruvatiphilus</name>
    <dbReference type="NCBI Taxonomy" id="1005740"/>
    <lineage>
        <taxon>Bacteria</taxon>
        <taxon>Thermotogati</taxon>
        <taxon>Synergistota</taxon>
        <taxon>Synergistia</taxon>
        <taxon>Synergistales</taxon>
        <taxon>Aminobacteriaceae</taxon>
        <taxon>Aminivibrio</taxon>
    </lineage>
</organism>
<dbReference type="Proteomes" id="UP000295066">
    <property type="component" value="Unassembled WGS sequence"/>
</dbReference>
<dbReference type="EMBL" id="SORI01000006">
    <property type="protein sequence ID" value="TDY61269.1"/>
    <property type="molecule type" value="Genomic_DNA"/>
</dbReference>